<dbReference type="Proteomes" id="UP000054988">
    <property type="component" value="Unassembled WGS sequence"/>
</dbReference>
<proteinExistence type="predicted"/>
<comment type="caution">
    <text evidence="2">The sequence shown here is derived from an EMBL/GenBank/DDBJ whole genome shotgun (WGS) entry which is preliminary data.</text>
</comment>
<name>A0A0W0G9S9_MONRR</name>
<sequence>MSSTQIPYVFTHEITHTGPFRPTPFKLLYLINAEEHDDQISTAVENNNRLRAFWGSLLFLCGHRCRLNEALAQLDCQAGMFADTMTNDEDAITLMGPIMVPVPVLDIENLPVHVELPQDTDEPFPDGEDISPNEPAFFHKRE</sequence>
<protein>
    <submittedName>
        <fullName evidence="2">Uncharacterized protein</fullName>
    </submittedName>
</protein>
<dbReference type="EMBL" id="LATX01000729">
    <property type="protein sequence ID" value="KTB45300.1"/>
    <property type="molecule type" value="Genomic_DNA"/>
</dbReference>
<accession>A0A0W0G9S9</accession>
<dbReference type="AlphaFoldDB" id="A0A0W0G9S9"/>
<reference evidence="2 3" key="1">
    <citation type="submission" date="2015-12" db="EMBL/GenBank/DDBJ databases">
        <title>Draft genome sequence of Moniliophthora roreri, the causal agent of frosty pod rot of cacao.</title>
        <authorList>
            <person name="Aime M.C."/>
            <person name="Diaz-Valderrama J.R."/>
            <person name="Kijpornyongpan T."/>
            <person name="Phillips-Mora W."/>
        </authorList>
    </citation>
    <scope>NUCLEOTIDE SEQUENCE [LARGE SCALE GENOMIC DNA]</scope>
    <source>
        <strain evidence="2 3">MCA 2952</strain>
    </source>
</reference>
<feature type="compositionally biased region" description="Acidic residues" evidence="1">
    <location>
        <begin position="118"/>
        <end position="131"/>
    </location>
</feature>
<evidence type="ECO:0000313" key="3">
    <source>
        <dbReference type="Proteomes" id="UP000054988"/>
    </source>
</evidence>
<gene>
    <name evidence="2" type="ORF">WG66_2122</name>
</gene>
<evidence type="ECO:0000256" key="1">
    <source>
        <dbReference type="SAM" id="MobiDB-lite"/>
    </source>
</evidence>
<feature type="region of interest" description="Disordered" evidence="1">
    <location>
        <begin position="118"/>
        <end position="142"/>
    </location>
</feature>
<organism evidence="2 3">
    <name type="scientific">Moniliophthora roreri</name>
    <name type="common">Frosty pod rot fungus</name>
    <name type="synonym">Monilia roreri</name>
    <dbReference type="NCBI Taxonomy" id="221103"/>
    <lineage>
        <taxon>Eukaryota</taxon>
        <taxon>Fungi</taxon>
        <taxon>Dikarya</taxon>
        <taxon>Basidiomycota</taxon>
        <taxon>Agaricomycotina</taxon>
        <taxon>Agaricomycetes</taxon>
        <taxon>Agaricomycetidae</taxon>
        <taxon>Agaricales</taxon>
        <taxon>Marasmiineae</taxon>
        <taxon>Marasmiaceae</taxon>
        <taxon>Moniliophthora</taxon>
    </lineage>
</organism>
<evidence type="ECO:0000313" key="2">
    <source>
        <dbReference type="EMBL" id="KTB45300.1"/>
    </source>
</evidence>